<keyword evidence="2" id="KW-1185">Reference proteome</keyword>
<dbReference type="STRING" id="1041826.FCOL_05435"/>
<dbReference type="Proteomes" id="UP000005638">
    <property type="component" value="Chromosome"/>
</dbReference>
<organism evidence="1 2">
    <name type="scientific">Flavobacterium columnare (strain ATCC 49512 / CIP 103533 / TG 44/87)</name>
    <dbReference type="NCBI Taxonomy" id="1041826"/>
    <lineage>
        <taxon>Bacteria</taxon>
        <taxon>Pseudomonadati</taxon>
        <taxon>Bacteroidota</taxon>
        <taxon>Flavobacteriia</taxon>
        <taxon>Flavobacteriales</taxon>
        <taxon>Flavobacteriaceae</taxon>
        <taxon>Flavobacterium</taxon>
    </lineage>
</organism>
<evidence type="ECO:0000313" key="2">
    <source>
        <dbReference type="Proteomes" id="UP000005638"/>
    </source>
</evidence>
<reference evidence="1 2" key="1">
    <citation type="journal article" date="2012" name="J. Bacteriol.">
        <title>Genome Sequence of the Fish Pathogen Flavobacterium columnare ATCC 49512.</title>
        <authorList>
            <person name="Tekedar H.C."/>
            <person name="Karsi A."/>
            <person name="Gillaspy A.F."/>
            <person name="Dyer D.W."/>
            <person name="Benton N.R."/>
            <person name="Zaitshik J."/>
            <person name="Vamenta S."/>
            <person name="Banes M.M."/>
            <person name="Gulsoy N."/>
            <person name="Aboko-Cole M."/>
            <person name="Waldbieser G.C."/>
            <person name="Lawrence M.L."/>
        </authorList>
    </citation>
    <scope>NUCLEOTIDE SEQUENCE [LARGE SCALE GENOMIC DNA]</scope>
    <source>
        <strain evidence="2">ATCC 49512 / CIP 103533 / TG 44/87</strain>
    </source>
</reference>
<dbReference type="AlphaFoldDB" id="G8X9G5"/>
<accession>G8X9G5</accession>
<gene>
    <name evidence="1" type="ordered locus">FCOL_05435</name>
</gene>
<dbReference type="HOGENOM" id="CLU_1568539_0_0_10"/>
<evidence type="ECO:0000313" key="1">
    <source>
        <dbReference type="EMBL" id="AEW85912.1"/>
    </source>
</evidence>
<dbReference type="RefSeq" id="WP_014165191.1">
    <property type="nucleotide sequence ID" value="NC_016510.2"/>
</dbReference>
<proteinExistence type="predicted"/>
<dbReference type="KEGG" id="fco:FCOL_05435"/>
<name>G8X9G5_FLACA</name>
<sequence length="155" mass="17866">MKDTLNTENTSNDVKPKLNAVFITSYLPYGVKIYEQRYSLKYDLVGFCDDSIFAKDTLGEIFSFVPQYGIDKLILYPLSSLKENILVNGIEMNPIANLKLQGYNMNFDDEYTLEDFINGNFLNNSYGFIELLFEWHFDVFGLIEKGLAISKHDVK</sequence>
<dbReference type="EMBL" id="CP003222">
    <property type="protein sequence ID" value="AEW85912.1"/>
    <property type="molecule type" value="Genomic_DNA"/>
</dbReference>
<protein>
    <submittedName>
        <fullName evidence="1">Uncharacterized protein</fullName>
    </submittedName>
</protein>